<dbReference type="STRING" id="135826.KP77_32510"/>
<comment type="caution">
    <text evidence="7">The sequence shown here is derived from an EMBL/GenBank/DDBJ whole genome shotgun (WGS) entry which is preliminary data.</text>
</comment>
<feature type="transmembrane region" description="Helical" evidence="6">
    <location>
        <begin position="114"/>
        <end position="136"/>
    </location>
</feature>
<dbReference type="GO" id="GO:0005886">
    <property type="term" value="C:plasma membrane"/>
    <property type="evidence" value="ECO:0007669"/>
    <property type="project" value="UniProtKB-SubCell"/>
</dbReference>
<evidence type="ECO:0000313" key="7">
    <source>
        <dbReference type="EMBL" id="KIL43545.1"/>
    </source>
</evidence>
<feature type="transmembrane region" description="Helical" evidence="6">
    <location>
        <begin position="15"/>
        <end position="40"/>
    </location>
</feature>
<evidence type="ECO:0000313" key="8">
    <source>
        <dbReference type="Proteomes" id="UP000031950"/>
    </source>
</evidence>
<feature type="transmembrane region" description="Helical" evidence="6">
    <location>
        <begin position="338"/>
        <end position="361"/>
    </location>
</feature>
<name>A0A0C2QZS5_9BACL</name>
<evidence type="ECO:0000256" key="1">
    <source>
        <dbReference type="ARBA" id="ARBA00004651"/>
    </source>
</evidence>
<keyword evidence="2" id="KW-1003">Cell membrane</keyword>
<keyword evidence="8" id="KW-1185">Reference proteome</keyword>
<dbReference type="PANTHER" id="PTHR30250">
    <property type="entry name" value="PST FAMILY PREDICTED COLANIC ACID TRANSPORTER"/>
    <property type="match status" value="1"/>
</dbReference>
<evidence type="ECO:0000256" key="3">
    <source>
        <dbReference type="ARBA" id="ARBA00022692"/>
    </source>
</evidence>
<feature type="transmembrane region" description="Helical" evidence="6">
    <location>
        <begin position="85"/>
        <end position="108"/>
    </location>
</feature>
<feature type="transmembrane region" description="Helical" evidence="6">
    <location>
        <begin position="406"/>
        <end position="425"/>
    </location>
</feature>
<feature type="transmembrane region" description="Helical" evidence="6">
    <location>
        <begin position="310"/>
        <end position="332"/>
    </location>
</feature>
<feature type="transmembrane region" description="Helical" evidence="6">
    <location>
        <begin position="185"/>
        <end position="209"/>
    </location>
</feature>
<organism evidence="7 8">
    <name type="scientific">Jeotgalibacillus alimentarius</name>
    <dbReference type="NCBI Taxonomy" id="135826"/>
    <lineage>
        <taxon>Bacteria</taxon>
        <taxon>Bacillati</taxon>
        <taxon>Bacillota</taxon>
        <taxon>Bacilli</taxon>
        <taxon>Bacillales</taxon>
        <taxon>Caryophanaceae</taxon>
        <taxon>Jeotgalibacillus</taxon>
    </lineage>
</organism>
<keyword evidence="3 6" id="KW-0812">Transmembrane</keyword>
<dbReference type="InterPro" id="IPR050833">
    <property type="entry name" value="Poly_Biosynth_Transport"/>
</dbReference>
<dbReference type="AlphaFoldDB" id="A0A0C2QZS5"/>
<gene>
    <name evidence="7" type="ORF">KP77_32510</name>
</gene>
<reference evidence="7 8" key="1">
    <citation type="submission" date="2015-01" db="EMBL/GenBank/DDBJ databases">
        <title>Genome sequence of Jeotgalibacillus alimentarius.</title>
        <authorList>
            <person name="Goh K.M."/>
            <person name="Chan K.-G."/>
            <person name="Yaakop A.S."/>
            <person name="Ee R."/>
            <person name="Gan H.M."/>
            <person name="Chan C.S."/>
        </authorList>
    </citation>
    <scope>NUCLEOTIDE SEQUENCE [LARGE SCALE GENOMIC DNA]</scope>
    <source>
        <strain evidence="7 8">YKJ-13</strain>
    </source>
</reference>
<evidence type="ECO:0000256" key="5">
    <source>
        <dbReference type="ARBA" id="ARBA00023136"/>
    </source>
</evidence>
<comment type="subcellular location">
    <subcellularLocation>
        <location evidence="1">Cell membrane</location>
        <topology evidence="1">Multi-pass membrane protein</topology>
    </subcellularLocation>
</comment>
<feature type="transmembrane region" description="Helical" evidence="6">
    <location>
        <begin position="266"/>
        <end position="289"/>
    </location>
</feature>
<dbReference type="InterPro" id="IPR002797">
    <property type="entry name" value="Polysacc_synth"/>
</dbReference>
<sequence>MATETDSRTIRSGGIWAFLGKFSTSIMTLVINATLARILLTEELGLYFLVFNIAIFGAYVATAGFEQTVVKYVADNLAQNRPENVLYMIRTAFFGTLAGSAAVGMLYFLSSELVASVIFNIEGLTAITLVLIFWMISNGFQVLIGESFRGFQNIKFATIFGGLSSTVIFIALLTCISRFDWYSLSIHSVIVLWVIAISISNVLGLAVLIKKLSVLKADQHFSGKPTLTLKKIMPVTLPFMITALSYFFITQADIWIISLIGSQHDIAIYGAAAKLAILMSMPFIILNSVTQPMIASKFAAGRIKEFEKTLRTVTALAFIPAFLLFIIFVLFGDVLLQLIFGSEVFGSGALILFLLALKHLLMIWSGTAANLLAMTGYQRKLMMITIITGFISMAAAAWAGQHYGGTGVALGFLIPGTLAQIYMMISVYRALSMKGYADFTGIYSLVRKEIVRIRPARKLV</sequence>
<protein>
    <recommendedName>
        <fullName evidence="9">Polysaccharide biosynthesis protein C-terminal domain-containing protein</fullName>
    </recommendedName>
</protein>
<dbReference type="PANTHER" id="PTHR30250:SF11">
    <property type="entry name" value="O-ANTIGEN TRANSPORTER-RELATED"/>
    <property type="match status" value="1"/>
</dbReference>
<dbReference type="OrthoDB" id="5240734at2"/>
<dbReference type="RefSeq" id="WP_041123733.1">
    <property type="nucleotide sequence ID" value="NZ_JXRQ01000029.1"/>
</dbReference>
<feature type="transmembrane region" description="Helical" evidence="6">
    <location>
        <begin position="46"/>
        <end position="65"/>
    </location>
</feature>
<feature type="transmembrane region" description="Helical" evidence="6">
    <location>
        <begin position="156"/>
        <end position="179"/>
    </location>
</feature>
<keyword evidence="5 6" id="KW-0472">Membrane</keyword>
<dbReference type="EMBL" id="JXRQ01000029">
    <property type="protein sequence ID" value="KIL43545.1"/>
    <property type="molecule type" value="Genomic_DNA"/>
</dbReference>
<accession>A0A0C2QZS5</accession>
<dbReference type="Pfam" id="PF01943">
    <property type="entry name" value="Polysacc_synt"/>
    <property type="match status" value="1"/>
</dbReference>
<proteinExistence type="predicted"/>
<feature type="transmembrane region" description="Helical" evidence="6">
    <location>
        <begin position="237"/>
        <end position="260"/>
    </location>
</feature>
<feature type="transmembrane region" description="Helical" evidence="6">
    <location>
        <begin position="381"/>
        <end position="400"/>
    </location>
</feature>
<evidence type="ECO:0000256" key="6">
    <source>
        <dbReference type="SAM" id="Phobius"/>
    </source>
</evidence>
<dbReference type="Proteomes" id="UP000031950">
    <property type="component" value="Unassembled WGS sequence"/>
</dbReference>
<dbReference type="PATRIC" id="fig|135826.4.peg.3229"/>
<evidence type="ECO:0000256" key="4">
    <source>
        <dbReference type="ARBA" id="ARBA00022989"/>
    </source>
</evidence>
<evidence type="ECO:0008006" key="9">
    <source>
        <dbReference type="Google" id="ProtNLM"/>
    </source>
</evidence>
<keyword evidence="4 6" id="KW-1133">Transmembrane helix</keyword>
<evidence type="ECO:0000256" key="2">
    <source>
        <dbReference type="ARBA" id="ARBA00022475"/>
    </source>
</evidence>